<reference evidence="1 2" key="1">
    <citation type="submission" date="2023-12" db="EMBL/GenBank/DDBJ databases">
        <title>Genome comparison identifies genes involved in endophytic behavior of Lysinibacillus irui and provides insights into its role as a plant-growth promoting bacterium.</title>
        <authorList>
            <person name="Hilario S."/>
            <person name="Matos I."/>
            <person name="Goncalves M.F.M."/>
            <person name="Pardo C.A."/>
            <person name="Santos M.J."/>
        </authorList>
    </citation>
    <scope>NUCLEOTIDE SEQUENCE [LARGE SCALE GENOMIC DNA]</scope>
    <source>
        <strain evidence="1 2">B3</strain>
    </source>
</reference>
<dbReference type="Pfam" id="PF04985">
    <property type="entry name" value="Phage_tube"/>
    <property type="match status" value="1"/>
</dbReference>
<protein>
    <submittedName>
        <fullName evidence="1">Phage major tail tube protein</fullName>
    </submittedName>
</protein>
<proteinExistence type="predicted"/>
<name>A0ABU5NSX2_9BACI</name>
<dbReference type="EMBL" id="JAXUIA010000022">
    <property type="protein sequence ID" value="MEA0979158.1"/>
    <property type="molecule type" value="Genomic_DNA"/>
</dbReference>
<sequence length="172" mass="18891">MNIQDQLVTQYSVWKNVTDYLGAGEVELPSFEALTETMKGAGIAGEVNAPVVGHYGSQTLKINWRTITKDAIALAEPKAHSIDLRANQQLFDAGKGEYVNQSVVIKTRCVPINLNPGKLAIGASTETANEFEVHYIKIMIDGKTVIEIDKFNFICVINGKDVLEQVRKNIGL</sequence>
<evidence type="ECO:0000313" key="1">
    <source>
        <dbReference type="EMBL" id="MEA0979158.1"/>
    </source>
</evidence>
<keyword evidence="2" id="KW-1185">Reference proteome</keyword>
<accession>A0ABU5NSX2</accession>
<dbReference type="InterPro" id="IPR006498">
    <property type="entry name" value="Tail_tube"/>
</dbReference>
<dbReference type="Proteomes" id="UP001289615">
    <property type="component" value="Unassembled WGS sequence"/>
</dbReference>
<evidence type="ECO:0000313" key="2">
    <source>
        <dbReference type="Proteomes" id="UP001289615"/>
    </source>
</evidence>
<dbReference type="RefSeq" id="WP_066036973.1">
    <property type="nucleotide sequence ID" value="NZ_JAXLNX010000031.1"/>
</dbReference>
<gene>
    <name evidence="1" type="ORF">U6C28_23035</name>
</gene>
<organism evidence="1 2">
    <name type="scientific">Lysinibacillus irui</name>
    <dbReference type="NCBI Taxonomy" id="2998077"/>
    <lineage>
        <taxon>Bacteria</taxon>
        <taxon>Bacillati</taxon>
        <taxon>Bacillota</taxon>
        <taxon>Bacilli</taxon>
        <taxon>Bacillales</taxon>
        <taxon>Bacillaceae</taxon>
        <taxon>Lysinibacillus</taxon>
    </lineage>
</organism>
<comment type="caution">
    <text evidence="1">The sequence shown here is derived from an EMBL/GenBank/DDBJ whole genome shotgun (WGS) entry which is preliminary data.</text>
</comment>